<protein>
    <submittedName>
        <fullName evidence="1">Uncharacterized protein</fullName>
    </submittedName>
</protein>
<gene>
    <name evidence="1" type="ORF">OS493_035648</name>
</gene>
<dbReference type="AlphaFoldDB" id="A0A9X0CUA6"/>
<keyword evidence="2" id="KW-1185">Reference proteome</keyword>
<reference evidence="1" key="1">
    <citation type="submission" date="2023-01" db="EMBL/GenBank/DDBJ databases">
        <title>Genome assembly of the deep-sea coral Lophelia pertusa.</title>
        <authorList>
            <person name="Herrera S."/>
            <person name="Cordes E."/>
        </authorList>
    </citation>
    <scope>NUCLEOTIDE SEQUENCE</scope>
    <source>
        <strain evidence="1">USNM1676648</strain>
        <tissue evidence="1">Polyp</tissue>
    </source>
</reference>
<evidence type="ECO:0000313" key="2">
    <source>
        <dbReference type="Proteomes" id="UP001163046"/>
    </source>
</evidence>
<sequence length="363" mass="40602">MSAAANKDFQAYKRRKVSDISPAASQVKQHGTEMKLMWETTVPPEIAAWPDIYSKANNTTQDILLASILPTVAWGETTIKAIRLHVEEQKSTNIFVNEFTEAGLFQQLKKGAQGHKIIVGKEEASQFIDGILSGAREKSKIDVERLIQLYDGATWVYTKGNKSATQVINNPGVSIVGCLQLEWFFPLYTDIEKLKMSKPYTDGMKAIQKAKLITTMTLTEFMAARDLLLVKFTITTGSRPGPLNNATLEDCETAKVEGNKRILLIPKHKRSKDGPAILGMNSEHQDLISVYVNKIRPKFAAPDETSQFIKEDGRGFAEGTIGIKLAEFWRKSKVRAVENIVHVNIRKFVSTQTQEFAPEEIEN</sequence>
<name>A0A9X0CUA6_9CNID</name>
<accession>A0A9X0CUA6</accession>
<dbReference type="EMBL" id="MU826404">
    <property type="protein sequence ID" value="KAJ7376287.1"/>
    <property type="molecule type" value="Genomic_DNA"/>
</dbReference>
<dbReference type="Proteomes" id="UP001163046">
    <property type="component" value="Unassembled WGS sequence"/>
</dbReference>
<organism evidence="1 2">
    <name type="scientific">Desmophyllum pertusum</name>
    <dbReference type="NCBI Taxonomy" id="174260"/>
    <lineage>
        <taxon>Eukaryota</taxon>
        <taxon>Metazoa</taxon>
        <taxon>Cnidaria</taxon>
        <taxon>Anthozoa</taxon>
        <taxon>Hexacorallia</taxon>
        <taxon>Scleractinia</taxon>
        <taxon>Caryophylliina</taxon>
        <taxon>Caryophylliidae</taxon>
        <taxon>Desmophyllum</taxon>
    </lineage>
</organism>
<proteinExistence type="predicted"/>
<comment type="caution">
    <text evidence="1">The sequence shown here is derived from an EMBL/GenBank/DDBJ whole genome shotgun (WGS) entry which is preliminary data.</text>
</comment>
<dbReference type="OrthoDB" id="5990091at2759"/>
<evidence type="ECO:0000313" key="1">
    <source>
        <dbReference type="EMBL" id="KAJ7376287.1"/>
    </source>
</evidence>